<dbReference type="InterPro" id="IPR050565">
    <property type="entry name" value="LYPA1-2/EST-like"/>
</dbReference>
<dbReference type="EMBL" id="JARXVQ010000001">
    <property type="protein sequence ID" value="MDH6179866.1"/>
    <property type="molecule type" value="Genomic_DNA"/>
</dbReference>
<dbReference type="Pfam" id="PF02230">
    <property type="entry name" value="Abhydrolase_2"/>
    <property type="match status" value="1"/>
</dbReference>
<keyword evidence="2" id="KW-0378">Hydrolase</keyword>
<reference evidence="4 5" key="1">
    <citation type="submission" date="2023-04" db="EMBL/GenBank/DDBJ databases">
        <title>Genome Encyclopedia of Bacteria and Archaea VI: Functional Genomics of Type Strains.</title>
        <authorList>
            <person name="Whitman W."/>
        </authorList>
    </citation>
    <scope>NUCLEOTIDE SEQUENCE [LARGE SCALE GENOMIC DNA]</scope>
    <source>
        <strain evidence="4 5">SG_E_30_P1</strain>
    </source>
</reference>
<dbReference type="RefSeq" id="WP_322132242.1">
    <property type="nucleotide sequence ID" value="NZ_CP085036.1"/>
</dbReference>
<organism evidence="4 5">
    <name type="scientific">Antiquaquibacter oligotrophicus</name>
    <dbReference type="NCBI Taxonomy" id="2880260"/>
    <lineage>
        <taxon>Bacteria</taxon>
        <taxon>Bacillati</taxon>
        <taxon>Actinomycetota</taxon>
        <taxon>Actinomycetes</taxon>
        <taxon>Micrococcales</taxon>
        <taxon>Microbacteriaceae</taxon>
        <taxon>Antiquaquibacter</taxon>
    </lineage>
</organism>
<comment type="similarity">
    <text evidence="1">Belongs to the AB hydrolase superfamily. AB hydrolase 2 family.</text>
</comment>
<evidence type="ECO:0000256" key="1">
    <source>
        <dbReference type="ARBA" id="ARBA00006499"/>
    </source>
</evidence>
<feature type="domain" description="Phospholipase/carboxylesterase/thioesterase" evidence="3">
    <location>
        <begin position="17"/>
        <end position="204"/>
    </location>
</feature>
<dbReference type="InterPro" id="IPR003140">
    <property type="entry name" value="PLipase/COase/thioEstase"/>
</dbReference>
<name>A0ABT6KJ15_9MICO</name>
<proteinExistence type="inferred from homology"/>
<dbReference type="InterPro" id="IPR029058">
    <property type="entry name" value="AB_hydrolase_fold"/>
</dbReference>
<sequence length="207" mass="22083">MNLDTSAVLWSAPERERAGRDLLVLLHGYGSHEGDLFSLSPALPLGAVVASVRAPLRESGGFAWWSLEGATPGAPDPVAVDEATDAVLAWLDTLEYRSVSILGFSQGGAMTLQLLRHAPTRFAAAVCLSGFVATASHPGDTELARVKPRVFWGRGTTDEVIPDAAIARTAEWLPAHATADVHVYEGLGHSISTEELTDFARFLAPQR</sequence>
<evidence type="ECO:0000256" key="2">
    <source>
        <dbReference type="ARBA" id="ARBA00022801"/>
    </source>
</evidence>
<dbReference type="SUPFAM" id="SSF53474">
    <property type="entry name" value="alpha/beta-Hydrolases"/>
    <property type="match status" value="1"/>
</dbReference>
<dbReference type="PANTHER" id="PTHR10655:SF17">
    <property type="entry name" value="LYSOPHOSPHOLIPASE-LIKE PROTEIN 1"/>
    <property type="match status" value="1"/>
</dbReference>
<keyword evidence="5" id="KW-1185">Reference proteome</keyword>
<comment type="caution">
    <text evidence="4">The sequence shown here is derived from an EMBL/GenBank/DDBJ whole genome shotgun (WGS) entry which is preliminary data.</text>
</comment>
<dbReference type="PANTHER" id="PTHR10655">
    <property type="entry name" value="LYSOPHOSPHOLIPASE-RELATED"/>
    <property type="match status" value="1"/>
</dbReference>
<gene>
    <name evidence="4" type="ORF">M2152_000048</name>
</gene>
<protein>
    <submittedName>
        <fullName evidence="4">Phospholipase/carboxylesterase</fullName>
    </submittedName>
</protein>
<dbReference type="Proteomes" id="UP001160142">
    <property type="component" value="Unassembled WGS sequence"/>
</dbReference>
<evidence type="ECO:0000313" key="5">
    <source>
        <dbReference type="Proteomes" id="UP001160142"/>
    </source>
</evidence>
<evidence type="ECO:0000313" key="4">
    <source>
        <dbReference type="EMBL" id="MDH6179866.1"/>
    </source>
</evidence>
<dbReference type="Gene3D" id="3.40.50.1820">
    <property type="entry name" value="alpha/beta hydrolase"/>
    <property type="match status" value="1"/>
</dbReference>
<accession>A0ABT6KJ15</accession>
<evidence type="ECO:0000259" key="3">
    <source>
        <dbReference type="Pfam" id="PF02230"/>
    </source>
</evidence>